<keyword evidence="3" id="KW-1133">Transmembrane helix</keyword>
<name>A0A1H7GP09_9RHOB</name>
<dbReference type="PANTHER" id="PTHR21461">
    <property type="entry name" value="GLYCOSYLTRANSFERASE FAMILY 92 PROTEIN"/>
    <property type="match status" value="1"/>
</dbReference>
<dbReference type="InterPro" id="IPR029063">
    <property type="entry name" value="SAM-dependent_MTases_sf"/>
</dbReference>
<dbReference type="GO" id="GO:0032259">
    <property type="term" value="P:methylation"/>
    <property type="evidence" value="ECO:0007669"/>
    <property type="project" value="UniProtKB-KW"/>
</dbReference>
<keyword evidence="2" id="KW-0812">Transmembrane</keyword>
<comment type="subcellular location">
    <subcellularLocation>
        <location evidence="1">Membrane</location>
        <topology evidence="1">Single-pass membrane protein</topology>
    </subcellularLocation>
</comment>
<dbReference type="AlphaFoldDB" id="A0A1H7GP09"/>
<evidence type="ECO:0000313" key="5">
    <source>
        <dbReference type="Proteomes" id="UP000199283"/>
    </source>
</evidence>
<accession>A0A1H7GP09</accession>
<keyword evidence="4" id="KW-0808">Transferase</keyword>
<dbReference type="GO" id="GO:0005737">
    <property type="term" value="C:cytoplasm"/>
    <property type="evidence" value="ECO:0007669"/>
    <property type="project" value="TreeGrafter"/>
</dbReference>
<dbReference type="SUPFAM" id="SSF53335">
    <property type="entry name" value="S-adenosyl-L-methionine-dependent methyltransferases"/>
    <property type="match status" value="1"/>
</dbReference>
<dbReference type="EMBL" id="FNZQ01000001">
    <property type="protein sequence ID" value="SEK38290.1"/>
    <property type="molecule type" value="Genomic_DNA"/>
</dbReference>
<keyword evidence="5" id="KW-1185">Reference proteome</keyword>
<evidence type="ECO:0000256" key="1">
    <source>
        <dbReference type="ARBA" id="ARBA00004167"/>
    </source>
</evidence>
<evidence type="ECO:0000313" key="4">
    <source>
        <dbReference type="EMBL" id="SEK38290.1"/>
    </source>
</evidence>
<organism evidence="4 5">
    <name type="scientific">Jannaschia helgolandensis</name>
    <dbReference type="NCBI Taxonomy" id="188906"/>
    <lineage>
        <taxon>Bacteria</taxon>
        <taxon>Pseudomonadati</taxon>
        <taxon>Pseudomonadota</taxon>
        <taxon>Alphaproteobacteria</taxon>
        <taxon>Rhodobacterales</taxon>
        <taxon>Roseobacteraceae</taxon>
        <taxon>Jannaschia</taxon>
    </lineage>
</organism>
<dbReference type="Proteomes" id="UP000199283">
    <property type="component" value="Unassembled WGS sequence"/>
</dbReference>
<dbReference type="GO" id="GO:0008168">
    <property type="term" value="F:methyltransferase activity"/>
    <property type="evidence" value="ECO:0007669"/>
    <property type="project" value="UniProtKB-KW"/>
</dbReference>
<keyword evidence="4" id="KW-0489">Methyltransferase</keyword>
<dbReference type="Pfam" id="PF13704">
    <property type="entry name" value="Glyco_tranf_2_4"/>
    <property type="match status" value="1"/>
</dbReference>
<proteinExistence type="predicted"/>
<dbReference type="OrthoDB" id="4964299at2"/>
<evidence type="ECO:0000256" key="3">
    <source>
        <dbReference type="ARBA" id="ARBA00022989"/>
    </source>
</evidence>
<sequence length="536" mass="60681">MNASDVSEIDETPVRDNALTAIESLPKGARGAEVGTHLGRTARALVEIAAPRTLTLIDPWREDEGQDARPFAYTAPQAERDAQYAAVTTAFPDATILRQTSVEALCAMRDATLDWIWLDGNKQYDMILADLEQAVRIVRPGGVIAGGGWHWGAEMGRPVREAVGDIAARLDDAEVQQAGQFWSLTLPETVILRARPTDERFLIISTMKNESPYVLEWIAHHRAIGFTDFLIFTNDCDDTTDPILDRLEETGAAGGVLTHQVNTVLQRGPHKSALKWARDHVLRHKASWILIADVDEFINIRCTDGTIQGLMRVLGPETDVVSFPWKIFANGGVEAFKDKPLTAQFHICEPVPKRGGRKMRDVKTMFRKPEAMYHFGLHRPRVKDDWQDRIVWKSPTGEDISGRMNKGKTWTMKWDGCQDAAYMHHYPLRSMESYILKKNRGRANHINEDLGLEYWDKWNLIGGRDKSLISGAPGFAQMLADLRSDRKIRQLHKKGVQWHRDQFAELMKEPRYRALWDEMKAREAASKKPRAEATDA</sequence>
<dbReference type="Pfam" id="PF13578">
    <property type="entry name" value="Methyltransf_24"/>
    <property type="match status" value="1"/>
</dbReference>
<dbReference type="Gene3D" id="3.40.50.150">
    <property type="entry name" value="Vaccinia Virus protein VP39"/>
    <property type="match status" value="1"/>
</dbReference>
<dbReference type="STRING" id="188906.SAMN04488526_0434"/>
<gene>
    <name evidence="4" type="ORF">SAMN04488526_0434</name>
</gene>
<dbReference type="GO" id="GO:0016757">
    <property type="term" value="F:glycosyltransferase activity"/>
    <property type="evidence" value="ECO:0007669"/>
    <property type="project" value="TreeGrafter"/>
</dbReference>
<reference evidence="4 5" key="1">
    <citation type="submission" date="2016-10" db="EMBL/GenBank/DDBJ databases">
        <authorList>
            <person name="de Groot N.N."/>
        </authorList>
    </citation>
    <scope>NUCLEOTIDE SEQUENCE [LARGE SCALE GENOMIC DNA]</scope>
    <source>
        <strain evidence="4 5">DSM 14858</strain>
    </source>
</reference>
<dbReference type="PANTHER" id="PTHR21461:SF69">
    <property type="entry name" value="GLYCOSYLTRANSFERASE FAMILY 92 PROTEIN"/>
    <property type="match status" value="1"/>
</dbReference>
<keyword evidence="3" id="KW-0472">Membrane</keyword>
<dbReference type="GO" id="GO:0016020">
    <property type="term" value="C:membrane"/>
    <property type="evidence" value="ECO:0007669"/>
    <property type="project" value="UniProtKB-SubCell"/>
</dbReference>
<evidence type="ECO:0000256" key="2">
    <source>
        <dbReference type="ARBA" id="ARBA00022692"/>
    </source>
</evidence>
<protein>
    <submittedName>
        <fullName evidence="4">Methyltransferase domain-containing protein</fullName>
    </submittedName>
</protein>